<protein>
    <submittedName>
        <fullName evidence="4">PAP2/haloperoxidase-like protein</fullName>
    </submittedName>
</protein>
<dbReference type="Pfam" id="PF22778">
    <property type="entry name" value="VCPO_2nd"/>
    <property type="match status" value="1"/>
</dbReference>
<dbReference type="OrthoDB" id="10262915at2759"/>
<organism evidence="4 5">
    <name type="scientific">Chondrus crispus</name>
    <name type="common">Carrageen Irish moss</name>
    <name type="synonym">Polymorpha crispa</name>
    <dbReference type="NCBI Taxonomy" id="2769"/>
    <lineage>
        <taxon>Eukaryota</taxon>
        <taxon>Rhodophyta</taxon>
        <taxon>Florideophyceae</taxon>
        <taxon>Rhodymeniophycidae</taxon>
        <taxon>Gigartinales</taxon>
        <taxon>Gigartinaceae</taxon>
        <taxon>Chondrus</taxon>
    </lineage>
</organism>
<dbReference type="GeneID" id="17319398"/>
<evidence type="ECO:0000256" key="1">
    <source>
        <dbReference type="SAM" id="SignalP"/>
    </source>
</evidence>
<feature type="signal peptide" evidence="1">
    <location>
        <begin position="1"/>
        <end position="20"/>
    </location>
</feature>
<dbReference type="SUPFAM" id="SSF48317">
    <property type="entry name" value="Acid phosphatase/Vanadium-dependent haloperoxidase"/>
    <property type="match status" value="1"/>
</dbReference>
<dbReference type="PhylomeDB" id="R7QSC8"/>
<dbReference type="InterPro" id="IPR049283">
    <property type="entry name" value="DUF6851"/>
</dbReference>
<evidence type="ECO:0000259" key="3">
    <source>
        <dbReference type="Pfam" id="PF22778"/>
    </source>
</evidence>
<evidence type="ECO:0000313" key="4">
    <source>
        <dbReference type="EMBL" id="CDF41387.1"/>
    </source>
</evidence>
<dbReference type="PANTHER" id="PTHR34599:SF2">
    <property type="entry name" value="TRAF-TYPE DOMAIN-CONTAINING PROTEIN"/>
    <property type="match status" value="1"/>
</dbReference>
<dbReference type="AlphaFoldDB" id="R7QSC8"/>
<dbReference type="OMA" id="GGMHFTA"/>
<keyword evidence="4" id="KW-0575">Peroxidase</keyword>
<dbReference type="Proteomes" id="UP000012073">
    <property type="component" value="Unassembled WGS sequence"/>
</dbReference>
<dbReference type="InterPro" id="IPR036938">
    <property type="entry name" value="PAP2/HPO_sf"/>
</dbReference>
<sequence>MNNLISFSLLIALTIAQAIAECVQPTGISNPSAYAALPPNSPSPADAVFFKHILLARVEIAKREPPIQFYYVQNIVSTLYNTMGSFEELALDAWGNDQPVRFCNDSSNFALYRSVALAYITHMCFSNSFPELRAEFDSLVTPWGINPKLCTDSSKPNACGDINTPWGLAFLRYRQFLDWTSRDGWNRDGAISREYNRIPFQDWTQDPYVPENTPWELKKKENWQPLMEDNNIGFLFYQEHVTAHIGQYGRSLYVDDEDYCSAEAPKPKYKYDEELRELIRRSAAMAQDDVAKAKVQIFDNKFSSLVFLQIDLLFANGFHADSWKFIEADTISAAALYESVMLVWKEKIAHDACRPPSRMVRDLAGQKIFAYAGANQGKKQMRAEDWEPYIRTMPHSEYPSGSACFCAVFAESMKLFFGSDNFLANGKPSPLSLKVAAGQSLVEPGRPSADVTLVYNSWSAVAEDCGKSRLTGGMHFTASVPAGAALCAPFGRRMFDVIKALSSGRKEGFIQDFEKPLQMESRCRKRRR</sequence>
<dbReference type="RefSeq" id="XP_005711681.1">
    <property type="nucleotide sequence ID" value="XM_005711624.1"/>
</dbReference>
<evidence type="ECO:0000313" key="5">
    <source>
        <dbReference type="Proteomes" id="UP000012073"/>
    </source>
</evidence>
<accession>R7QSC8</accession>
<name>R7QSC8_CHOCR</name>
<dbReference type="InterPro" id="IPR052559">
    <property type="entry name" value="V-haloperoxidase"/>
</dbReference>
<dbReference type="InterPro" id="IPR016119">
    <property type="entry name" value="Br/Cl_peroxidase_C"/>
</dbReference>
<dbReference type="EMBL" id="HG002370">
    <property type="protein sequence ID" value="CDF41387.1"/>
    <property type="molecule type" value="Genomic_DNA"/>
</dbReference>
<keyword evidence="4" id="KW-0560">Oxidoreductase</keyword>
<feature type="domain" description="DUF6851" evidence="2">
    <location>
        <begin position="79"/>
        <end position="225"/>
    </location>
</feature>
<dbReference type="KEGG" id="ccp:CHC_T00008578001"/>
<feature type="chain" id="PRO_5004454841" evidence="1">
    <location>
        <begin position="21"/>
        <end position="528"/>
    </location>
</feature>
<reference evidence="5" key="1">
    <citation type="journal article" date="2013" name="Proc. Natl. Acad. Sci. U.S.A.">
        <title>Genome structure and metabolic features in the red seaweed Chondrus crispus shed light on evolution of the Archaeplastida.</title>
        <authorList>
            <person name="Collen J."/>
            <person name="Porcel B."/>
            <person name="Carre W."/>
            <person name="Ball S.G."/>
            <person name="Chaparro C."/>
            <person name="Tonon T."/>
            <person name="Barbeyron T."/>
            <person name="Michel G."/>
            <person name="Noel B."/>
            <person name="Valentin K."/>
            <person name="Elias M."/>
            <person name="Artiguenave F."/>
            <person name="Arun A."/>
            <person name="Aury J.M."/>
            <person name="Barbosa-Neto J.F."/>
            <person name="Bothwell J.H."/>
            <person name="Bouget F.Y."/>
            <person name="Brillet L."/>
            <person name="Cabello-Hurtado F."/>
            <person name="Capella-Gutierrez S."/>
            <person name="Charrier B."/>
            <person name="Cladiere L."/>
            <person name="Cock J.M."/>
            <person name="Coelho S.M."/>
            <person name="Colleoni C."/>
            <person name="Czjzek M."/>
            <person name="Da Silva C."/>
            <person name="Delage L."/>
            <person name="Denoeud F."/>
            <person name="Deschamps P."/>
            <person name="Dittami S.M."/>
            <person name="Gabaldon T."/>
            <person name="Gachon C.M."/>
            <person name="Groisillier A."/>
            <person name="Herve C."/>
            <person name="Jabbari K."/>
            <person name="Katinka M."/>
            <person name="Kloareg B."/>
            <person name="Kowalczyk N."/>
            <person name="Labadie K."/>
            <person name="Leblanc C."/>
            <person name="Lopez P.J."/>
            <person name="McLachlan D.H."/>
            <person name="Meslet-Cladiere L."/>
            <person name="Moustafa A."/>
            <person name="Nehr Z."/>
            <person name="Nyvall Collen P."/>
            <person name="Panaud O."/>
            <person name="Partensky F."/>
            <person name="Poulain J."/>
            <person name="Rensing S.A."/>
            <person name="Rousvoal S."/>
            <person name="Samson G."/>
            <person name="Symeonidi A."/>
            <person name="Weissenbach J."/>
            <person name="Zambounis A."/>
            <person name="Wincker P."/>
            <person name="Boyen C."/>
        </authorList>
    </citation>
    <scope>NUCLEOTIDE SEQUENCE [LARGE SCALE GENOMIC DNA]</scope>
    <source>
        <strain evidence="5">cv. Stackhouse</strain>
    </source>
</reference>
<dbReference type="InterPro" id="IPR055161">
    <property type="entry name" value="NapH1-like_2nd"/>
</dbReference>
<feature type="domain" description="Vanadium-dependent haloperoxidase NapH1-like second helical-bundle" evidence="3">
    <location>
        <begin position="332"/>
        <end position="493"/>
    </location>
</feature>
<keyword evidence="5" id="KW-1185">Reference proteome</keyword>
<gene>
    <name evidence="4" type="ORF">CHC_T00008578001</name>
</gene>
<dbReference type="PANTHER" id="PTHR34599">
    <property type="entry name" value="PEROXIDASE-RELATED"/>
    <property type="match status" value="1"/>
</dbReference>
<dbReference type="Gene3D" id="1.10.606.10">
    <property type="entry name" value="Vanadium-containing Chloroperoxidase, domain 2"/>
    <property type="match status" value="1"/>
</dbReference>
<keyword evidence="1" id="KW-0732">Signal</keyword>
<dbReference type="Gramene" id="CDF41387">
    <property type="protein sequence ID" value="CDF41387"/>
    <property type="gene ID" value="CHC_T00008578001"/>
</dbReference>
<proteinExistence type="predicted"/>
<dbReference type="GO" id="GO:0004601">
    <property type="term" value="F:peroxidase activity"/>
    <property type="evidence" value="ECO:0007669"/>
    <property type="project" value="UniProtKB-KW"/>
</dbReference>
<dbReference type="Pfam" id="PF21167">
    <property type="entry name" value="DUF6851"/>
    <property type="match status" value="1"/>
</dbReference>
<evidence type="ECO:0000259" key="2">
    <source>
        <dbReference type="Pfam" id="PF21167"/>
    </source>
</evidence>